<sequence>MQMNQKLKKEREIENYSENIHTFNKNNKSQSDTALVIDFLQEMARKTTDSNLKYDLSKCLEIIQGKENLEMTDLKDTLKLVLEENERLEKKNIELMCDIQHLGGEIKD</sequence>
<organism evidence="2 3">
    <name type="scientific">Pseudoloma neurophilia</name>
    <dbReference type="NCBI Taxonomy" id="146866"/>
    <lineage>
        <taxon>Eukaryota</taxon>
        <taxon>Fungi</taxon>
        <taxon>Fungi incertae sedis</taxon>
        <taxon>Microsporidia</taxon>
        <taxon>Pseudoloma</taxon>
    </lineage>
</organism>
<name>A0A0R0LXZ5_9MICR</name>
<keyword evidence="1" id="KW-0175">Coiled coil</keyword>
<dbReference type="Pfam" id="PF17031">
    <property type="entry name" value="DUF5101"/>
    <property type="match status" value="1"/>
</dbReference>
<dbReference type="VEuPathDB" id="MicrosporidiaDB:M153_1922600078"/>
<comment type="caution">
    <text evidence="2">The sequence shown here is derived from an EMBL/GenBank/DDBJ whole genome shotgun (WGS) entry which is preliminary data.</text>
</comment>
<gene>
    <name evidence="2" type="ORF">M153_1922600078</name>
</gene>
<keyword evidence="3" id="KW-1185">Reference proteome</keyword>
<evidence type="ECO:0000313" key="2">
    <source>
        <dbReference type="EMBL" id="KRH91908.1"/>
    </source>
</evidence>
<accession>A0A0R0LXZ5</accession>
<evidence type="ECO:0000256" key="1">
    <source>
        <dbReference type="SAM" id="Coils"/>
    </source>
</evidence>
<proteinExistence type="predicted"/>
<dbReference type="EMBL" id="LGUB01001404">
    <property type="protein sequence ID" value="KRH91908.1"/>
    <property type="molecule type" value="Genomic_DNA"/>
</dbReference>
<dbReference type="Proteomes" id="UP000051530">
    <property type="component" value="Unassembled WGS sequence"/>
</dbReference>
<feature type="coiled-coil region" evidence="1">
    <location>
        <begin position="71"/>
        <end position="98"/>
    </location>
</feature>
<reference evidence="2 3" key="1">
    <citation type="submission" date="2015-07" db="EMBL/GenBank/DDBJ databases">
        <title>The genome of Pseudoloma neurophilia, a relevant intracellular parasite of the zebrafish.</title>
        <authorList>
            <person name="Ndikumana S."/>
            <person name="Pelin A."/>
            <person name="Sanders J."/>
            <person name="Corradi N."/>
        </authorList>
    </citation>
    <scope>NUCLEOTIDE SEQUENCE [LARGE SCALE GENOMIC DNA]</scope>
    <source>
        <strain evidence="2 3">MK1</strain>
    </source>
</reference>
<evidence type="ECO:0000313" key="3">
    <source>
        <dbReference type="Proteomes" id="UP000051530"/>
    </source>
</evidence>
<protein>
    <submittedName>
        <fullName evidence="2">Uncharacterized protein</fullName>
    </submittedName>
</protein>
<dbReference type="OrthoDB" id="2186985at2759"/>
<dbReference type="InterPro" id="IPR031492">
    <property type="entry name" value="DUF5101"/>
</dbReference>
<dbReference type="AlphaFoldDB" id="A0A0R0LXZ5"/>